<feature type="transmembrane region" description="Helical" evidence="1">
    <location>
        <begin position="51"/>
        <end position="75"/>
    </location>
</feature>
<feature type="domain" description="DUF1648" evidence="2">
    <location>
        <begin position="17"/>
        <end position="60"/>
    </location>
</feature>
<evidence type="ECO:0000313" key="3">
    <source>
        <dbReference type="EMBL" id="GAA4543229.1"/>
    </source>
</evidence>
<dbReference type="EMBL" id="BAABGT010000027">
    <property type="protein sequence ID" value="GAA4543229.1"/>
    <property type="molecule type" value="Genomic_DNA"/>
</dbReference>
<dbReference type="Proteomes" id="UP001501598">
    <property type="component" value="Unassembled WGS sequence"/>
</dbReference>
<evidence type="ECO:0000313" key="4">
    <source>
        <dbReference type="Proteomes" id="UP001501598"/>
    </source>
</evidence>
<accession>A0ABP8RN24</accession>
<dbReference type="InterPro" id="IPR012867">
    <property type="entry name" value="DUF1648"/>
</dbReference>
<keyword evidence="1" id="KW-0812">Transmembrane</keyword>
<protein>
    <recommendedName>
        <fullName evidence="2">DUF1648 domain-containing protein</fullName>
    </recommendedName>
</protein>
<evidence type="ECO:0000259" key="2">
    <source>
        <dbReference type="Pfam" id="PF07853"/>
    </source>
</evidence>
<feature type="transmembrane region" description="Helical" evidence="1">
    <location>
        <begin position="126"/>
        <end position="146"/>
    </location>
</feature>
<gene>
    <name evidence="3" type="ORF">GCM10023175_19630</name>
</gene>
<organism evidence="3 4">
    <name type="scientific">Pseudonocardia xishanensis</name>
    <dbReference type="NCBI Taxonomy" id="630995"/>
    <lineage>
        <taxon>Bacteria</taxon>
        <taxon>Bacillati</taxon>
        <taxon>Actinomycetota</taxon>
        <taxon>Actinomycetes</taxon>
        <taxon>Pseudonocardiales</taxon>
        <taxon>Pseudonocardiaceae</taxon>
        <taxon>Pseudonocardia</taxon>
    </lineage>
</organism>
<feature type="transmembrane region" description="Helical" evidence="1">
    <location>
        <begin position="208"/>
        <end position="225"/>
    </location>
</feature>
<comment type="caution">
    <text evidence="3">The sequence shown here is derived from an EMBL/GenBank/DDBJ whole genome shotgun (WGS) entry which is preliminary data.</text>
</comment>
<keyword evidence="1" id="KW-1133">Transmembrane helix</keyword>
<evidence type="ECO:0000256" key="1">
    <source>
        <dbReference type="SAM" id="Phobius"/>
    </source>
</evidence>
<dbReference type="Pfam" id="PF07853">
    <property type="entry name" value="DUF1648"/>
    <property type="match status" value="1"/>
</dbReference>
<feature type="transmembrane region" description="Helical" evidence="1">
    <location>
        <begin position="96"/>
        <end position="114"/>
    </location>
</feature>
<dbReference type="RefSeq" id="WP_345414937.1">
    <property type="nucleotide sequence ID" value="NZ_BAABGT010000027.1"/>
</dbReference>
<keyword evidence="1" id="KW-0472">Membrane</keyword>
<proteinExistence type="predicted"/>
<sequence length="316" mass="32098">MSARVRRILRAAVPPVVAAVPAVVVLVRGWSRLPETVASHFTLDGAVDGTSGRVVLVVLAVGAPLLLALVFGGIASAPAARRGRFDSTRAMTSTSWATGTLVGGLALLVVLANLDAVDPRAVVLSGPGVLGVLAATLGAGLLGWWLTPASPLLPVDAGSAPVLHLGETERASWTGRSHSRMLAAMGALMVPVGLVIGLLLTWVAGATLLAAGLLLVWSCVVTVTVDRAGLTVGWGPFGLPLVRVPLADVAEAHVEDVVPLGYGGWGLRLQPGTVAVVLRAGPGLVVTRRSGRTLVVTVDGAETGAGLLNGLRDRAC</sequence>
<keyword evidence="4" id="KW-1185">Reference proteome</keyword>
<name>A0ABP8RN24_9PSEU</name>
<feature type="transmembrane region" description="Helical" evidence="1">
    <location>
        <begin position="182"/>
        <end position="202"/>
    </location>
</feature>
<reference evidence="4" key="1">
    <citation type="journal article" date="2019" name="Int. J. Syst. Evol. Microbiol.">
        <title>The Global Catalogue of Microorganisms (GCM) 10K type strain sequencing project: providing services to taxonomists for standard genome sequencing and annotation.</title>
        <authorList>
            <consortium name="The Broad Institute Genomics Platform"/>
            <consortium name="The Broad Institute Genome Sequencing Center for Infectious Disease"/>
            <person name="Wu L."/>
            <person name="Ma J."/>
        </authorList>
    </citation>
    <scope>NUCLEOTIDE SEQUENCE [LARGE SCALE GENOMIC DNA]</scope>
    <source>
        <strain evidence="4">JCM 17906</strain>
    </source>
</reference>